<dbReference type="Proteomes" id="UP001205486">
    <property type="component" value="Unassembled WGS sequence"/>
</dbReference>
<organism evidence="1 2">
    <name type="scientific">Nitrobacter winogradskyi</name>
    <name type="common">Nitrobacter agilis</name>
    <dbReference type="NCBI Taxonomy" id="913"/>
    <lineage>
        <taxon>Bacteria</taxon>
        <taxon>Pseudomonadati</taxon>
        <taxon>Pseudomonadota</taxon>
        <taxon>Alphaproteobacteria</taxon>
        <taxon>Hyphomicrobiales</taxon>
        <taxon>Nitrobacteraceae</taxon>
        <taxon>Nitrobacter</taxon>
    </lineage>
</organism>
<protein>
    <submittedName>
        <fullName evidence="1">Uncharacterized protein</fullName>
    </submittedName>
</protein>
<reference evidence="1" key="1">
    <citation type="submission" date="2022-03" db="EMBL/GenBank/DDBJ databases">
        <title>Interactions between chemoautotrophic and heterotrophic bacteria.</title>
        <authorList>
            <person name="Santoro A."/>
        </authorList>
    </citation>
    <scope>NUCLEOTIDE SEQUENCE</scope>
    <source>
        <strain evidence="1">Nb-106</strain>
    </source>
</reference>
<evidence type="ECO:0000313" key="2">
    <source>
        <dbReference type="Proteomes" id="UP001205486"/>
    </source>
</evidence>
<proteinExistence type="predicted"/>
<gene>
    <name evidence="1" type="ORF">J2S34_003747</name>
</gene>
<evidence type="ECO:0000313" key="1">
    <source>
        <dbReference type="EMBL" id="MCP2001261.1"/>
    </source>
</evidence>
<keyword evidence="2" id="KW-1185">Reference proteome</keyword>
<dbReference type="EMBL" id="JALJZS010000005">
    <property type="protein sequence ID" value="MCP2001261.1"/>
    <property type="molecule type" value="Genomic_DNA"/>
</dbReference>
<sequence>MATHQSRLGSIHQPLFAGRQAHDGRSAQDIIDTVERGDVLLADLPYGSNALRQTLAARQPM</sequence>
<comment type="caution">
    <text evidence="1">The sequence shown here is derived from an EMBL/GenBank/DDBJ whole genome shotgun (WGS) entry which is preliminary data.</text>
</comment>
<name>A0ACC6ANR1_NITWI</name>
<accession>A0ACC6ANR1</accession>